<gene>
    <name evidence="2" type="ORF">DRW48_07815</name>
</gene>
<name>A0A344PP47_9RHOB</name>
<protein>
    <submittedName>
        <fullName evidence="2">Uncharacterized protein</fullName>
    </submittedName>
</protein>
<proteinExistence type="predicted"/>
<sequence length="233" mass="24515">MHCPAAAGLALTVALLGAQSAAAQAPLPTTSEEISVPSGHKARWLDTVNDVPGPAGLTYRYRFVMPDLAKLVPATDGPAGEELTEEDMAELDGLGSAPATPGQMMDMAPIDGGSGTEVGELGEAELVDPEDLDLPDFRPEDFAEGAEADADQPGALPPDPDLLLQDPVHGDIVWLCDNWVLPRLDPAKPLPGQVVISLADRPTTFGEADLQAIQLFEAFAIAPDRKSCIWQGF</sequence>
<dbReference type="InterPro" id="IPR045467">
    <property type="entry name" value="DUF6497"/>
</dbReference>
<dbReference type="Pfam" id="PF20107">
    <property type="entry name" value="DUF6497"/>
    <property type="match status" value="2"/>
</dbReference>
<accession>A0A344PP47</accession>
<dbReference type="KEGG" id="pars:DRW48_07815"/>
<evidence type="ECO:0000256" key="1">
    <source>
        <dbReference type="SAM" id="SignalP"/>
    </source>
</evidence>
<dbReference type="EMBL" id="CP030918">
    <property type="protein sequence ID" value="AXC51152.1"/>
    <property type="molecule type" value="Genomic_DNA"/>
</dbReference>
<dbReference type="AlphaFoldDB" id="A0A344PP47"/>
<dbReference type="OrthoDB" id="7862028at2"/>
<keyword evidence="1" id="KW-0732">Signal</keyword>
<feature type="chain" id="PRO_5016881498" evidence="1">
    <location>
        <begin position="26"/>
        <end position="233"/>
    </location>
</feature>
<evidence type="ECO:0000313" key="3">
    <source>
        <dbReference type="Proteomes" id="UP000252023"/>
    </source>
</evidence>
<dbReference type="Proteomes" id="UP000252023">
    <property type="component" value="Chromosome"/>
</dbReference>
<keyword evidence="3" id="KW-1185">Reference proteome</keyword>
<evidence type="ECO:0000313" key="2">
    <source>
        <dbReference type="EMBL" id="AXC51152.1"/>
    </source>
</evidence>
<organism evidence="2 3">
    <name type="scientific">Paracoccus suum</name>
    <dbReference type="NCBI Taxonomy" id="2259340"/>
    <lineage>
        <taxon>Bacteria</taxon>
        <taxon>Pseudomonadati</taxon>
        <taxon>Pseudomonadota</taxon>
        <taxon>Alphaproteobacteria</taxon>
        <taxon>Rhodobacterales</taxon>
        <taxon>Paracoccaceae</taxon>
        <taxon>Paracoccus</taxon>
    </lineage>
</organism>
<reference evidence="3" key="1">
    <citation type="submission" date="2018-07" db="EMBL/GenBank/DDBJ databases">
        <title>Genome sequencing of Paracoccus sp. SC2-6.</title>
        <authorList>
            <person name="Heo J."/>
            <person name="Kim S.-J."/>
            <person name="Kwon S.-W."/>
        </authorList>
    </citation>
    <scope>NUCLEOTIDE SEQUENCE [LARGE SCALE GENOMIC DNA]</scope>
    <source>
        <strain evidence="3">SC2-6</strain>
    </source>
</reference>
<feature type="signal peptide" evidence="1">
    <location>
        <begin position="1"/>
        <end position="25"/>
    </location>
</feature>